<feature type="compositionally biased region" description="Pro residues" evidence="1">
    <location>
        <begin position="93"/>
        <end position="110"/>
    </location>
</feature>
<name>A0ABR4JF23_9EURO</name>
<evidence type="ECO:0000259" key="2">
    <source>
        <dbReference type="Pfam" id="PF00651"/>
    </source>
</evidence>
<gene>
    <name evidence="3" type="ORF">BJY01DRAFT_257973</name>
</gene>
<keyword evidence="4" id="KW-1185">Reference proteome</keyword>
<dbReference type="EMBL" id="JBFXLU010000143">
    <property type="protein sequence ID" value="KAL2838627.1"/>
    <property type="molecule type" value="Genomic_DNA"/>
</dbReference>
<dbReference type="Gene3D" id="3.30.710.10">
    <property type="entry name" value="Potassium Channel Kv1.1, Chain A"/>
    <property type="match status" value="1"/>
</dbReference>
<comment type="caution">
    <text evidence="3">The sequence shown here is derived from an EMBL/GenBank/DDBJ whole genome shotgun (WGS) entry which is preliminary data.</text>
</comment>
<dbReference type="InterPro" id="IPR000210">
    <property type="entry name" value="BTB/POZ_dom"/>
</dbReference>
<evidence type="ECO:0000313" key="4">
    <source>
        <dbReference type="Proteomes" id="UP001610446"/>
    </source>
</evidence>
<feature type="compositionally biased region" description="Basic residues" evidence="1">
    <location>
        <begin position="72"/>
        <end position="88"/>
    </location>
</feature>
<reference evidence="3 4" key="1">
    <citation type="submission" date="2024-07" db="EMBL/GenBank/DDBJ databases">
        <title>Section-level genome sequencing and comparative genomics of Aspergillus sections Usti and Cavernicolus.</title>
        <authorList>
            <consortium name="Lawrence Berkeley National Laboratory"/>
            <person name="Nybo J.L."/>
            <person name="Vesth T.C."/>
            <person name="Theobald S."/>
            <person name="Frisvad J.C."/>
            <person name="Larsen T.O."/>
            <person name="Kjaerboelling I."/>
            <person name="Rothschild-Mancinelli K."/>
            <person name="Lyhne E.K."/>
            <person name="Kogle M.E."/>
            <person name="Barry K."/>
            <person name="Clum A."/>
            <person name="Na H."/>
            <person name="Ledsgaard L."/>
            <person name="Lin J."/>
            <person name="Lipzen A."/>
            <person name="Kuo A."/>
            <person name="Riley R."/>
            <person name="Mondo S."/>
            <person name="Labutti K."/>
            <person name="Haridas S."/>
            <person name="Pangalinan J."/>
            <person name="Salamov A.A."/>
            <person name="Simmons B.A."/>
            <person name="Magnuson J.K."/>
            <person name="Chen J."/>
            <person name="Drula E."/>
            <person name="Henrissat B."/>
            <person name="Wiebenga A."/>
            <person name="Lubbers R.J."/>
            <person name="Gomes A.C."/>
            <person name="Makela M.R."/>
            <person name="Stajich J."/>
            <person name="Grigoriev I.V."/>
            <person name="Mortensen U.H."/>
            <person name="De Vries R.P."/>
            <person name="Baker S.E."/>
            <person name="Andersen M.R."/>
        </authorList>
    </citation>
    <scope>NUCLEOTIDE SEQUENCE [LARGE SCALE GENOMIC DNA]</scope>
    <source>
        <strain evidence="3 4">CBS 123904</strain>
    </source>
</reference>
<evidence type="ECO:0000256" key="1">
    <source>
        <dbReference type="SAM" id="MobiDB-lite"/>
    </source>
</evidence>
<evidence type="ECO:0000313" key="3">
    <source>
        <dbReference type="EMBL" id="KAL2838627.1"/>
    </source>
</evidence>
<accession>A0ABR4JF23</accession>
<dbReference type="Pfam" id="PF00651">
    <property type="entry name" value="BTB"/>
    <property type="match status" value="1"/>
</dbReference>
<sequence length="427" mass="48031">MDHPTHILDPDGEVVIVLQDANSPFADPEEYMDCGLLEKSAYADVEHDTKETGTSEQYNSVGITSDAGGGRGSKKKRRKKKTMNKKKATNIPREPPPPLTEESVPPPTPSPDDDPFAQRPATHTEDESQPAQAPAADIDNEPGESRIQAGSPEEECFRIQVSAKHLLVSSAFFNELLTGKWKESVTYLEKRSVEVTATDWDIDALLILLRVIHHQHYQIPRVLSLEMLAKVALLADYYQCEETVSVWATTWIDALEETIPTMYCRELFLWIWVSWYFKLQEKFKEATSRAMSWSPGRLSSLGLIPAPVIDAMNSRREEVIGLAITTLHETREAFLNESQGCSFECSSIMYGALTKELRSNGLLSPRPAAPFDGLRHRVLVERMSHFQSPCWATYNRYGCLHGCSTSSFSTMFRHLVVPIEGLQQDQL</sequence>
<feature type="domain" description="BTB" evidence="2">
    <location>
        <begin position="165"/>
        <end position="244"/>
    </location>
</feature>
<feature type="region of interest" description="Disordered" evidence="1">
    <location>
        <begin position="45"/>
        <end position="152"/>
    </location>
</feature>
<dbReference type="InterPro" id="IPR011333">
    <property type="entry name" value="SKP1/BTB/POZ_sf"/>
</dbReference>
<dbReference type="SUPFAM" id="SSF54695">
    <property type="entry name" value="POZ domain"/>
    <property type="match status" value="1"/>
</dbReference>
<organism evidence="3 4">
    <name type="scientific">Aspergillus pseudoustus</name>
    <dbReference type="NCBI Taxonomy" id="1810923"/>
    <lineage>
        <taxon>Eukaryota</taxon>
        <taxon>Fungi</taxon>
        <taxon>Dikarya</taxon>
        <taxon>Ascomycota</taxon>
        <taxon>Pezizomycotina</taxon>
        <taxon>Eurotiomycetes</taxon>
        <taxon>Eurotiomycetidae</taxon>
        <taxon>Eurotiales</taxon>
        <taxon>Aspergillaceae</taxon>
        <taxon>Aspergillus</taxon>
        <taxon>Aspergillus subgen. Nidulantes</taxon>
    </lineage>
</organism>
<feature type="compositionally biased region" description="Polar residues" evidence="1">
    <location>
        <begin position="54"/>
        <end position="63"/>
    </location>
</feature>
<proteinExistence type="predicted"/>
<dbReference type="Proteomes" id="UP001610446">
    <property type="component" value="Unassembled WGS sequence"/>
</dbReference>
<protein>
    <recommendedName>
        <fullName evidence="2">BTB domain-containing protein</fullName>
    </recommendedName>
</protein>